<evidence type="ECO:0000313" key="2">
    <source>
        <dbReference type="Proteomes" id="UP001054945"/>
    </source>
</evidence>
<organism evidence="1 2">
    <name type="scientific">Caerostris extrusa</name>
    <name type="common">Bark spider</name>
    <name type="synonym">Caerostris bankana</name>
    <dbReference type="NCBI Taxonomy" id="172846"/>
    <lineage>
        <taxon>Eukaryota</taxon>
        <taxon>Metazoa</taxon>
        <taxon>Ecdysozoa</taxon>
        <taxon>Arthropoda</taxon>
        <taxon>Chelicerata</taxon>
        <taxon>Arachnida</taxon>
        <taxon>Araneae</taxon>
        <taxon>Araneomorphae</taxon>
        <taxon>Entelegynae</taxon>
        <taxon>Araneoidea</taxon>
        <taxon>Araneidae</taxon>
        <taxon>Caerostris</taxon>
    </lineage>
</organism>
<gene>
    <name evidence="1" type="ORF">CEXT_732791</name>
</gene>
<dbReference type="EMBL" id="BPLR01007051">
    <property type="protein sequence ID" value="GIY14172.1"/>
    <property type="molecule type" value="Genomic_DNA"/>
</dbReference>
<proteinExistence type="predicted"/>
<keyword evidence="2" id="KW-1185">Reference proteome</keyword>
<accession>A0AAV4R1P0</accession>
<comment type="caution">
    <text evidence="1">The sequence shown here is derived from an EMBL/GenBank/DDBJ whole genome shotgun (WGS) entry which is preliminary data.</text>
</comment>
<protein>
    <submittedName>
        <fullName evidence="1">Uncharacterized protein</fullName>
    </submittedName>
</protein>
<dbReference type="Proteomes" id="UP001054945">
    <property type="component" value="Unassembled WGS sequence"/>
</dbReference>
<reference evidence="1 2" key="1">
    <citation type="submission" date="2021-06" db="EMBL/GenBank/DDBJ databases">
        <title>Caerostris extrusa draft genome.</title>
        <authorList>
            <person name="Kono N."/>
            <person name="Arakawa K."/>
        </authorList>
    </citation>
    <scope>NUCLEOTIDE SEQUENCE [LARGE SCALE GENOMIC DNA]</scope>
</reference>
<sequence>MSGASFCIDTGALWPPSRFVTSDIRTVEILIPIIGGVVLLEFRAADEPAENCLSFAIHHGDAPHLTVPQKQKRLQWNIERPDGQLASALTFGIPGVSGGQTGGCLICPTRGKIALSERDIRNLQPNPVSGANRV</sequence>
<name>A0AAV4R1P0_CAEEX</name>
<evidence type="ECO:0000313" key="1">
    <source>
        <dbReference type="EMBL" id="GIY14172.1"/>
    </source>
</evidence>
<dbReference type="AlphaFoldDB" id="A0AAV4R1P0"/>